<dbReference type="Proteomes" id="UP001283341">
    <property type="component" value="Unassembled WGS sequence"/>
</dbReference>
<evidence type="ECO:0000256" key="1">
    <source>
        <dbReference type="SAM" id="SignalP"/>
    </source>
</evidence>
<sequence length="144" mass="14532">MKFAVVALSFVSVALAGVLEPRACAGNNCNRAITGTRAGLSPLSVRSADCASFLLTTVTPAATTVTVTVDEEPTAGPGKRDNLGMMEIRQATVIPSALPTYATACSSAAAYASACSCFGVTGSVSTAPTPTVTVTSTIDYCDDL</sequence>
<feature type="chain" id="PRO_5042224650" evidence="1">
    <location>
        <begin position="17"/>
        <end position="144"/>
    </location>
</feature>
<proteinExistence type="predicted"/>
<evidence type="ECO:0000313" key="2">
    <source>
        <dbReference type="EMBL" id="KAK3315395.1"/>
    </source>
</evidence>
<name>A0AAE0M1C2_9PEZI</name>
<dbReference type="EMBL" id="JAUEDM010000006">
    <property type="protein sequence ID" value="KAK3315395.1"/>
    <property type="molecule type" value="Genomic_DNA"/>
</dbReference>
<keyword evidence="3" id="KW-1185">Reference proteome</keyword>
<dbReference type="AlphaFoldDB" id="A0AAE0M1C2"/>
<accession>A0AAE0M1C2</accession>
<reference evidence="2" key="1">
    <citation type="journal article" date="2023" name="Mol. Phylogenet. Evol.">
        <title>Genome-scale phylogeny and comparative genomics of the fungal order Sordariales.</title>
        <authorList>
            <person name="Hensen N."/>
            <person name="Bonometti L."/>
            <person name="Westerberg I."/>
            <person name="Brannstrom I.O."/>
            <person name="Guillou S."/>
            <person name="Cros-Aarteil S."/>
            <person name="Calhoun S."/>
            <person name="Haridas S."/>
            <person name="Kuo A."/>
            <person name="Mondo S."/>
            <person name="Pangilinan J."/>
            <person name="Riley R."/>
            <person name="LaButti K."/>
            <person name="Andreopoulos B."/>
            <person name="Lipzen A."/>
            <person name="Chen C."/>
            <person name="Yan M."/>
            <person name="Daum C."/>
            <person name="Ng V."/>
            <person name="Clum A."/>
            <person name="Steindorff A."/>
            <person name="Ohm R.A."/>
            <person name="Martin F."/>
            <person name="Silar P."/>
            <person name="Natvig D.O."/>
            <person name="Lalanne C."/>
            <person name="Gautier V."/>
            <person name="Ament-Velasquez S.L."/>
            <person name="Kruys A."/>
            <person name="Hutchinson M.I."/>
            <person name="Powell A.J."/>
            <person name="Barry K."/>
            <person name="Miller A.N."/>
            <person name="Grigoriev I.V."/>
            <person name="Debuchy R."/>
            <person name="Gladieux P."/>
            <person name="Hiltunen Thoren M."/>
            <person name="Johannesson H."/>
        </authorList>
    </citation>
    <scope>NUCLEOTIDE SEQUENCE</scope>
    <source>
        <strain evidence="2">CBS 118394</strain>
    </source>
</reference>
<reference evidence="2" key="2">
    <citation type="submission" date="2023-06" db="EMBL/GenBank/DDBJ databases">
        <authorList>
            <consortium name="Lawrence Berkeley National Laboratory"/>
            <person name="Haridas S."/>
            <person name="Hensen N."/>
            <person name="Bonometti L."/>
            <person name="Westerberg I."/>
            <person name="Brannstrom I.O."/>
            <person name="Guillou S."/>
            <person name="Cros-Aarteil S."/>
            <person name="Calhoun S."/>
            <person name="Kuo A."/>
            <person name="Mondo S."/>
            <person name="Pangilinan J."/>
            <person name="Riley R."/>
            <person name="Labutti K."/>
            <person name="Andreopoulos B."/>
            <person name="Lipzen A."/>
            <person name="Chen C."/>
            <person name="Yanf M."/>
            <person name="Daum C."/>
            <person name="Ng V."/>
            <person name="Clum A."/>
            <person name="Steindorff A."/>
            <person name="Ohm R."/>
            <person name="Martin F."/>
            <person name="Silar P."/>
            <person name="Natvig D."/>
            <person name="Lalanne C."/>
            <person name="Gautier V."/>
            <person name="Ament-Velasquez S.L."/>
            <person name="Kruys A."/>
            <person name="Hutchinson M.I."/>
            <person name="Powell A.J."/>
            <person name="Barry K."/>
            <person name="Miller A.N."/>
            <person name="Grigoriev I.V."/>
            <person name="Debuchy R."/>
            <person name="Gladieux P."/>
            <person name="Thoren M.H."/>
            <person name="Johannesson H."/>
        </authorList>
    </citation>
    <scope>NUCLEOTIDE SEQUENCE</scope>
    <source>
        <strain evidence="2">CBS 118394</strain>
    </source>
</reference>
<protein>
    <submittedName>
        <fullName evidence="2">Uncharacterized protein</fullName>
    </submittedName>
</protein>
<organism evidence="2 3">
    <name type="scientific">Apodospora peruviana</name>
    <dbReference type="NCBI Taxonomy" id="516989"/>
    <lineage>
        <taxon>Eukaryota</taxon>
        <taxon>Fungi</taxon>
        <taxon>Dikarya</taxon>
        <taxon>Ascomycota</taxon>
        <taxon>Pezizomycotina</taxon>
        <taxon>Sordariomycetes</taxon>
        <taxon>Sordariomycetidae</taxon>
        <taxon>Sordariales</taxon>
        <taxon>Lasiosphaeriaceae</taxon>
        <taxon>Apodospora</taxon>
    </lineage>
</organism>
<gene>
    <name evidence="2" type="ORF">B0H66DRAFT_343865</name>
</gene>
<comment type="caution">
    <text evidence="2">The sequence shown here is derived from an EMBL/GenBank/DDBJ whole genome shotgun (WGS) entry which is preliminary data.</text>
</comment>
<keyword evidence="1" id="KW-0732">Signal</keyword>
<evidence type="ECO:0000313" key="3">
    <source>
        <dbReference type="Proteomes" id="UP001283341"/>
    </source>
</evidence>
<feature type="signal peptide" evidence="1">
    <location>
        <begin position="1"/>
        <end position="16"/>
    </location>
</feature>